<feature type="region of interest" description="Disordered" evidence="1">
    <location>
        <begin position="80"/>
        <end position="114"/>
    </location>
</feature>
<dbReference type="WBParaSite" id="nRc.2.0.1.t33312-RA">
    <property type="protein sequence ID" value="nRc.2.0.1.t33312-RA"/>
    <property type="gene ID" value="nRc.2.0.1.g33312"/>
</dbReference>
<proteinExistence type="predicted"/>
<keyword evidence="2" id="KW-1185">Reference proteome</keyword>
<accession>A0A915K612</accession>
<protein>
    <submittedName>
        <fullName evidence="3">Uncharacterized protein</fullName>
    </submittedName>
</protein>
<feature type="compositionally biased region" description="Basic and acidic residues" evidence="1">
    <location>
        <begin position="99"/>
        <end position="114"/>
    </location>
</feature>
<reference evidence="3" key="1">
    <citation type="submission" date="2022-11" db="UniProtKB">
        <authorList>
            <consortium name="WormBaseParasite"/>
        </authorList>
    </citation>
    <scope>IDENTIFICATION</scope>
</reference>
<dbReference type="AlphaFoldDB" id="A0A915K612"/>
<evidence type="ECO:0000256" key="1">
    <source>
        <dbReference type="SAM" id="MobiDB-lite"/>
    </source>
</evidence>
<evidence type="ECO:0000313" key="2">
    <source>
        <dbReference type="Proteomes" id="UP000887565"/>
    </source>
</evidence>
<name>A0A915K612_ROMCU</name>
<organism evidence="2 3">
    <name type="scientific">Romanomermis culicivorax</name>
    <name type="common">Nematode worm</name>
    <dbReference type="NCBI Taxonomy" id="13658"/>
    <lineage>
        <taxon>Eukaryota</taxon>
        <taxon>Metazoa</taxon>
        <taxon>Ecdysozoa</taxon>
        <taxon>Nematoda</taxon>
        <taxon>Enoplea</taxon>
        <taxon>Dorylaimia</taxon>
        <taxon>Mermithida</taxon>
        <taxon>Mermithoidea</taxon>
        <taxon>Mermithidae</taxon>
        <taxon>Romanomermis</taxon>
    </lineage>
</organism>
<dbReference type="Proteomes" id="UP000887565">
    <property type="component" value="Unplaced"/>
</dbReference>
<sequence length="114" mass="12688">MFGTCKQGRDESTSEFLSRLQTLQADCKYDNFKADTDLAYMLTQNCYSQDTQKLLFLSHAAMLDIYVNIMQAAGSAESSSAAIHGGSKDVHAIHNNSHPHSDRYLNPGRDRSLN</sequence>
<evidence type="ECO:0000313" key="3">
    <source>
        <dbReference type="WBParaSite" id="nRc.2.0.1.t33312-RA"/>
    </source>
</evidence>